<name>A0A142JLJ5_9BURK</name>
<dbReference type="Gene3D" id="3.40.50.11610">
    <property type="entry name" value="Multifunctional 2-oxoglutarate metabolism enzyme, C-terminal domain"/>
    <property type="match status" value="1"/>
</dbReference>
<dbReference type="GO" id="GO:0006099">
    <property type="term" value="P:tricarboxylic acid cycle"/>
    <property type="evidence" value="ECO:0007669"/>
    <property type="project" value="TreeGrafter"/>
</dbReference>
<keyword evidence="7" id="KW-0560">Oxidoreductase</keyword>
<dbReference type="InterPro" id="IPR029061">
    <property type="entry name" value="THDP-binding"/>
</dbReference>
<evidence type="ECO:0000256" key="1">
    <source>
        <dbReference type="ARBA" id="ARBA00001964"/>
    </source>
</evidence>
<dbReference type="PIRSF" id="PIRSF000157">
    <property type="entry name" value="Oxoglu_dh_E1"/>
    <property type="match status" value="1"/>
</dbReference>
<dbReference type="AlphaFoldDB" id="A0A142JLJ5"/>
<dbReference type="NCBIfam" id="NF006914">
    <property type="entry name" value="PRK09404.1"/>
    <property type="match status" value="1"/>
</dbReference>
<protein>
    <recommendedName>
        <fullName evidence="6">2-oxoglutarate dehydrogenase E1 component</fullName>
        <ecNumber evidence="5">1.2.4.2</ecNumber>
    </recommendedName>
    <alternativeName>
        <fullName evidence="10">Alpha-ketoglutarate dehydrogenase</fullName>
    </alternativeName>
</protein>
<dbReference type="FunFam" id="3.40.50.12470:FF:000009">
    <property type="entry name" value="2-oxoglutarate dehydrogenase E1 component"/>
    <property type="match status" value="1"/>
</dbReference>
<dbReference type="InterPro" id="IPR005475">
    <property type="entry name" value="Transketolase-like_Pyr-bd"/>
</dbReference>
<comment type="similarity">
    <text evidence="3">Belongs to the alpha-ketoglutarate dehydrogenase family.</text>
</comment>
<dbReference type="NCBIfam" id="TIGR00239">
    <property type="entry name" value="2oxo_dh_E1"/>
    <property type="match status" value="1"/>
</dbReference>
<evidence type="ECO:0000313" key="13">
    <source>
        <dbReference type="EMBL" id="AMR78957.1"/>
    </source>
</evidence>
<dbReference type="InterPro" id="IPR032106">
    <property type="entry name" value="2-oxogl_dehyd_N"/>
</dbReference>
<evidence type="ECO:0000313" key="14">
    <source>
        <dbReference type="Proteomes" id="UP000075238"/>
    </source>
</evidence>
<dbReference type="NCBIfam" id="NF008907">
    <property type="entry name" value="PRK12270.1"/>
    <property type="match status" value="1"/>
</dbReference>
<dbReference type="GO" id="GO:0045252">
    <property type="term" value="C:oxoglutarate dehydrogenase complex"/>
    <property type="evidence" value="ECO:0007669"/>
    <property type="project" value="TreeGrafter"/>
</dbReference>
<proteinExistence type="inferred from homology"/>
<dbReference type="GO" id="GO:0004591">
    <property type="term" value="F:oxoglutarate dehydrogenase (succinyl-transferring) activity"/>
    <property type="evidence" value="ECO:0007669"/>
    <property type="project" value="UniProtKB-EC"/>
</dbReference>
<comment type="function">
    <text evidence="2">E1 component of the 2-oxoglutarate dehydrogenase (OGDH) complex which catalyzes the decarboxylation of 2-oxoglutarate, the first step in the conversion of 2-oxoglutarate to succinyl-CoA and CO(2).</text>
</comment>
<dbReference type="STRING" id="1796606.A2G96_15065"/>
<reference evidence="13 14" key="1">
    <citation type="submission" date="2016-03" db="EMBL/GenBank/DDBJ databases">
        <title>Complete genome sequence of a novel chlorpyrifos degrading bacterium, Cupriavidus nantongensis sp. X1.</title>
        <authorList>
            <person name="Fang L."/>
        </authorList>
    </citation>
    <scope>NUCLEOTIDE SEQUENCE [LARGE SCALE GENOMIC DNA]</scope>
    <source>
        <strain evidence="13 14">X1</strain>
    </source>
</reference>
<dbReference type="OrthoDB" id="9759785at2"/>
<dbReference type="Gene3D" id="3.40.50.12470">
    <property type="match status" value="1"/>
</dbReference>
<evidence type="ECO:0000256" key="6">
    <source>
        <dbReference type="ARBA" id="ARBA00013321"/>
    </source>
</evidence>
<dbReference type="InterPro" id="IPR031717">
    <property type="entry name" value="ODO-1/KGD_C"/>
</dbReference>
<sequence length="950" mass="106037">MMQQYQSNSYLFGGNAPYVEELYEAYLQNPASVPDNWRAYFDAMQNVPAVDGSNGRDIPHAPIVASFAERAKQGPIRTIVASADSDMGRKRVAATQLIAAYRNIGSHWADLDPLKRQERPPLPDLDPAFYGFSEADLDIVFNASNTYFGKESMSLRELLNNLRETYCGTIGFEFMYVSDQAQKRWWQERLETTRSKPVFTLEKKKHILDRLTAAEGLERFLHTKYVGQKRFSLEGGESFIAAMDELIQHAGSKGVQEIVIGMAHRGRLNVLVNTLGKMPADLFAEFEGKHVDDLPAGDVKYHKGFSSDVSTEGGPIHLSLAFNPSHLEIVNPVVEGSAKARQERRGAVGNMEVLPVQVHGDAAFAGQGVVMETLNLAQTRGYGTGGTMHIVINNQIGFTTSDPRDARSTLYCTDVVKMIEAPVLHVNGDDPEAVVYAMQLAVDFRMEFKKDVVVDIICFRKLGHNEQDTPAVTQPLMYKKIAQHPGTRKLYADKLAAQNLVPADFGDEKVKEYRAAMDAGKHTADPVLSNFKNKFAVDWMPFLNRKWTDAADTAVPVTELKRLAERITAIPEHLKLHPLVEKVVKDRANMGRGDQPLDWGMGEHLAFASLVASGYPVRITGQDAGRGTFTHRHAVLHDQNRERWDAGSYVPLQNVSENQAPFTVIDSVLSEEAVLGFEYGYSTAEPNALVIWEAQFGDFVNGAQVVIDQFISSGEVKWGRASGLTLMLPHGYEGQGPEHSSARIERFLQLCADHNMQVCQPTTPAQIFHLLRRQMIRLFRKPLVIMTPKSLLRNKDAVSPLSDLAKGHFETVIGDHEELNAGKVKRVIMCSGKVYYDLVNTRKEREANDTAIIRLEQLYPFPHKALAAELKKYPNANEILWCQDEPQNQGAWFFVQHYIMENMTDGQKLGYAGRPASASPAVGYYAKHNEQQKALLDAAFAKLKGFVLTK</sequence>
<dbReference type="InterPro" id="IPR011603">
    <property type="entry name" value="2oxoglutarate_DH_E1"/>
</dbReference>
<dbReference type="RefSeq" id="WP_012353126.1">
    <property type="nucleotide sequence ID" value="NZ_CP014844.1"/>
</dbReference>
<evidence type="ECO:0000256" key="2">
    <source>
        <dbReference type="ARBA" id="ARBA00003906"/>
    </source>
</evidence>
<evidence type="ECO:0000256" key="4">
    <source>
        <dbReference type="ARBA" id="ARBA00011301"/>
    </source>
</evidence>
<evidence type="ECO:0000256" key="11">
    <source>
        <dbReference type="ARBA" id="ARBA00051911"/>
    </source>
</evidence>
<evidence type="ECO:0000256" key="3">
    <source>
        <dbReference type="ARBA" id="ARBA00006936"/>
    </source>
</evidence>
<dbReference type="SUPFAM" id="SSF52518">
    <property type="entry name" value="Thiamin diphosphate-binding fold (THDP-binding)"/>
    <property type="match status" value="2"/>
</dbReference>
<dbReference type="GO" id="GO:0030976">
    <property type="term" value="F:thiamine pyrophosphate binding"/>
    <property type="evidence" value="ECO:0007669"/>
    <property type="project" value="InterPro"/>
</dbReference>
<evidence type="ECO:0000256" key="8">
    <source>
        <dbReference type="ARBA" id="ARBA00023052"/>
    </source>
</evidence>
<dbReference type="EC" id="1.2.4.2" evidence="5"/>
<evidence type="ECO:0000256" key="9">
    <source>
        <dbReference type="ARBA" id="ARBA00023152"/>
    </source>
</evidence>
<dbReference type="Proteomes" id="UP000075238">
    <property type="component" value="Chromosome 1"/>
</dbReference>
<comment type="subunit">
    <text evidence="4">Homodimer. Part of the 2-oxoglutarate dehydrogenase (OGDH) complex composed of E1 (2-oxoglutarate dehydrogenase), E2 (dihydrolipoamide succinyltransferase) and E3 (dihydrolipoamide dehydrogenase); the complex contains multiple copies of the three enzymatic components (E1, E2 and E3).</text>
</comment>
<dbReference type="EMBL" id="CP014844">
    <property type="protein sequence ID" value="AMR78957.1"/>
    <property type="molecule type" value="Genomic_DNA"/>
</dbReference>
<dbReference type="SMART" id="SM00861">
    <property type="entry name" value="Transket_pyr"/>
    <property type="match status" value="1"/>
</dbReference>
<dbReference type="InterPro" id="IPR042179">
    <property type="entry name" value="KGD_C_sf"/>
</dbReference>
<dbReference type="Pfam" id="PF00676">
    <property type="entry name" value="E1_dh"/>
    <property type="match status" value="1"/>
</dbReference>
<evidence type="ECO:0000256" key="5">
    <source>
        <dbReference type="ARBA" id="ARBA00012280"/>
    </source>
</evidence>
<comment type="catalytic activity">
    <reaction evidence="11">
        <text>N(6)-[(R)-lipoyl]-L-lysyl-[protein] + 2-oxoglutarate + H(+) = N(6)-[(R)-S(8)-succinyldihydrolipoyl]-L-lysyl-[protein] + CO2</text>
        <dbReference type="Rhea" id="RHEA:12188"/>
        <dbReference type="Rhea" id="RHEA-COMP:10474"/>
        <dbReference type="Rhea" id="RHEA-COMP:20092"/>
        <dbReference type="ChEBI" id="CHEBI:15378"/>
        <dbReference type="ChEBI" id="CHEBI:16526"/>
        <dbReference type="ChEBI" id="CHEBI:16810"/>
        <dbReference type="ChEBI" id="CHEBI:83099"/>
        <dbReference type="ChEBI" id="CHEBI:83120"/>
        <dbReference type="EC" id="1.2.4.2"/>
    </reaction>
</comment>
<dbReference type="FunFam" id="1.10.287.1150:FF:000004">
    <property type="entry name" value="2-oxoglutarate dehydrogenase E1 component"/>
    <property type="match status" value="1"/>
</dbReference>
<dbReference type="CDD" id="cd02016">
    <property type="entry name" value="TPP_E1_OGDC_like"/>
    <property type="match status" value="1"/>
</dbReference>
<evidence type="ECO:0000256" key="7">
    <source>
        <dbReference type="ARBA" id="ARBA00023002"/>
    </source>
</evidence>
<evidence type="ECO:0000259" key="12">
    <source>
        <dbReference type="SMART" id="SM00861"/>
    </source>
</evidence>
<organism evidence="13 14">
    <name type="scientific">Cupriavidus nantongensis</name>
    <dbReference type="NCBI Taxonomy" id="1796606"/>
    <lineage>
        <taxon>Bacteria</taxon>
        <taxon>Pseudomonadati</taxon>
        <taxon>Pseudomonadota</taxon>
        <taxon>Betaproteobacteria</taxon>
        <taxon>Burkholderiales</taxon>
        <taxon>Burkholderiaceae</taxon>
        <taxon>Cupriavidus</taxon>
    </lineage>
</organism>
<dbReference type="KEGG" id="cnan:A2G96_15065"/>
<dbReference type="Pfam" id="PF16078">
    <property type="entry name" value="2-oxogl_dehyd_N"/>
    <property type="match status" value="1"/>
</dbReference>
<gene>
    <name evidence="13" type="primary">sucA</name>
    <name evidence="13" type="ORF">A2G96_15065</name>
</gene>
<dbReference type="InterPro" id="IPR001017">
    <property type="entry name" value="DH_E1"/>
</dbReference>
<keyword evidence="9" id="KW-0324">Glycolysis</keyword>
<dbReference type="Gene3D" id="1.10.287.1150">
    <property type="entry name" value="TPP helical domain"/>
    <property type="match status" value="1"/>
</dbReference>
<keyword evidence="8" id="KW-0786">Thiamine pyrophosphate</keyword>
<dbReference type="Gene3D" id="3.40.50.970">
    <property type="match status" value="1"/>
</dbReference>
<dbReference type="Pfam" id="PF16870">
    <property type="entry name" value="OxoGdeHyase_C"/>
    <property type="match status" value="1"/>
</dbReference>
<dbReference type="GO" id="GO:0005829">
    <property type="term" value="C:cytosol"/>
    <property type="evidence" value="ECO:0007669"/>
    <property type="project" value="TreeGrafter"/>
</dbReference>
<dbReference type="GO" id="GO:0006096">
    <property type="term" value="P:glycolytic process"/>
    <property type="evidence" value="ECO:0007669"/>
    <property type="project" value="UniProtKB-KW"/>
</dbReference>
<evidence type="ECO:0000256" key="10">
    <source>
        <dbReference type="ARBA" id="ARBA00030680"/>
    </source>
</evidence>
<comment type="cofactor">
    <cofactor evidence="1">
        <name>thiamine diphosphate</name>
        <dbReference type="ChEBI" id="CHEBI:58937"/>
    </cofactor>
</comment>
<accession>A0A142JLJ5</accession>
<dbReference type="GeneID" id="29761884"/>
<dbReference type="PANTHER" id="PTHR23152:SF4">
    <property type="entry name" value="2-OXOADIPATE DEHYDROGENASE COMPLEX COMPONENT E1"/>
    <property type="match status" value="1"/>
</dbReference>
<feature type="domain" description="Transketolase-like pyrimidine-binding" evidence="12">
    <location>
        <begin position="597"/>
        <end position="794"/>
    </location>
</feature>
<keyword evidence="14" id="KW-1185">Reference proteome</keyword>
<dbReference type="Pfam" id="PF02779">
    <property type="entry name" value="Transket_pyr"/>
    <property type="match status" value="1"/>
</dbReference>
<dbReference type="PANTHER" id="PTHR23152">
    <property type="entry name" value="2-OXOGLUTARATE DEHYDROGENASE"/>
    <property type="match status" value="1"/>
</dbReference>